<dbReference type="InterPro" id="IPR025101">
    <property type="entry name" value="DUF4012"/>
</dbReference>
<sequence length="641" mass="71064">MIWIPIRYERVGMSRTEGNEPEIEKSIDQSAESAGTAPQSEPAASQEREVAAPKRPWYKRIRWWGWTLIGIFAVLVAFFGTFGVQAMMVKNYELGSIDTIRRTAMSGNVKELPNAVSKMQENTRKANRITHNGLWNFIGSWPGMGSNIGAAQDLTQIVADVSQDVVPKYIDIASNIMSDKLFSNGQVNIKPVTAQYVNFVEANSDLMSQLARINDIPEPSIGVVRNLVNMAKGYVGTADGLLKQAETIMQDLPSYLGYKEPQTYAVMAMTPAEMRMSGGLIGAIGTLTLNKGKIEIGEFLPNDAYVKEGGADVDFDTKRIFMNDGPLYMTYDVRDLANFTDTEMTANAFLSLWKRMPWGEKTTLNGIIMVDPVVVQALVKVTGDVKLPDGTVLNGNNTAQFMMNTVYTEHEPEETNAYFGIVAKACVGTLMKHMDMKTIGSLAKDLRTLAKERHLAMYSFTPSLEDLIKAAGFSATLPTDKVNPTLGVYLTEQNPSKMGWYIKRSTKIKQICTDSAPYKYQVEYTLENTLKEDEVGKLSWYITGQFPYNEGASLDKVFFYPPYGGELSNFKVQGTGSVPAMDSFNAAIMYRSLAQVRPEQKVTYTFDVTTSKQAASRLAVDQTPMGTENTNVEYLNSCPVN</sequence>
<evidence type="ECO:0000256" key="1">
    <source>
        <dbReference type="SAM" id="MobiDB-lite"/>
    </source>
</evidence>
<keyword evidence="2" id="KW-0472">Membrane</keyword>
<proteinExistence type="predicted"/>
<feature type="transmembrane region" description="Helical" evidence="2">
    <location>
        <begin position="63"/>
        <end position="84"/>
    </location>
</feature>
<dbReference type="Pfam" id="PF13196">
    <property type="entry name" value="DUF4012"/>
    <property type="match status" value="1"/>
</dbReference>
<gene>
    <name evidence="3" type="ORF">BALAC2494_01358</name>
</gene>
<reference evidence="3 4" key="1">
    <citation type="journal article" date="2011" name="J. Bacteriol.">
        <title>Genome Sequence of the Probiotic Strain Bifidobacterium animalis subsp. lactis CNCM I-2494.</title>
        <authorList>
            <person name="Chervaux C."/>
            <person name="Grimaldi C."/>
            <person name="Bolotin A."/>
            <person name="Quinquis B."/>
            <person name="Legrain-Raspaud S."/>
            <person name="van Hylckama Vlieg J.E."/>
            <person name="Denariaz G."/>
            <person name="Smokvina T."/>
        </authorList>
    </citation>
    <scope>NUCLEOTIDE SEQUENCE [LARGE SCALE GENOMIC DNA]</scope>
    <source>
        <strain evidence="3 4">CNCM I-2494</strain>
    </source>
</reference>
<keyword evidence="2" id="KW-1133">Transmembrane helix</keyword>
<dbReference type="AlphaFoldDB" id="A0A806FX29"/>
<accession>A0A806FX29</accession>
<keyword evidence="2" id="KW-0812">Transmembrane</keyword>
<dbReference type="EMBL" id="CP002915">
    <property type="protein sequence ID" value="AEK30842.1"/>
    <property type="molecule type" value="Genomic_DNA"/>
</dbReference>
<organism evidence="3 4">
    <name type="scientific">Bifidobacterium animalis subsp. lactis CNCM I-2494</name>
    <dbReference type="NCBI Taxonomy" id="1042403"/>
    <lineage>
        <taxon>Bacteria</taxon>
        <taxon>Bacillati</taxon>
        <taxon>Actinomycetota</taxon>
        <taxon>Actinomycetes</taxon>
        <taxon>Bifidobacteriales</taxon>
        <taxon>Bifidobacteriaceae</taxon>
        <taxon>Bifidobacterium</taxon>
    </lineage>
</organism>
<dbReference type="KEGG" id="bnm:BALAC2494_01358"/>
<evidence type="ECO:0000313" key="3">
    <source>
        <dbReference type="EMBL" id="AEK30842.1"/>
    </source>
</evidence>
<feature type="region of interest" description="Disordered" evidence="1">
    <location>
        <begin position="15"/>
        <end position="49"/>
    </location>
</feature>
<name>A0A806FX29_BIFAN</name>
<protein>
    <recommendedName>
        <fullName evidence="5">Chemotaxis protein</fullName>
    </recommendedName>
</protein>
<evidence type="ECO:0000256" key="2">
    <source>
        <dbReference type="SAM" id="Phobius"/>
    </source>
</evidence>
<dbReference type="Proteomes" id="UP000008394">
    <property type="component" value="Chromosome"/>
</dbReference>
<evidence type="ECO:0000313" key="4">
    <source>
        <dbReference type="Proteomes" id="UP000008394"/>
    </source>
</evidence>
<evidence type="ECO:0008006" key="5">
    <source>
        <dbReference type="Google" id="ProtNLM"/>
    </source>
</evidence>
<feature type="compositionally biased region" description="Polar residues" evidence="1">
    <location>
        <begin position="28"/>
        <end position="43"/>
    </location>
</feature>